<evidence type="ECO:0000313" key="1">
    <source>
        <dbReference type="EMBL" id="KIJ26257.1"/>
    </source>
</evidence>
<dbReference type="EMBL" id="KN837377">
    <property type="protein sequence ID" value="KIJ26257.1"/>
    <property type="molecule type" value="Genomic_DNA"/>
</dbReference>
<proteinExistence type="predicted"/>
<gene>
    <name evidence="1" type="ORF">M422DRAFT_62161</name>
</gene>
<dbReference type="HOGENOM" id="CLU_018294_4_0_1"/>
<dbReference type="Proteomes" id="UP000054279">
    <property type="component" value="Unassembled WGS sequence"/>
</dbReference>
<sequence>MPLDILKKGLSILTDQIKERKDKLLSQLANNKSISSLDEQWLDNEANIIDEQMIIERLENASDFEPESEKLDNGGKAIVKKLRQLGGGISDVAGNKCKRAKNLKDTAPVPVFTSKCSAMLAQRIEILDWHHKYGKNQSKTAKHFAPIYPNLKIKQPLASAWLKDEDKWRSQWAQSHGEADRASKRVRQMEHPQVTEMLQLWVSKALGDGLLLTGEVLRQKWIAFAVLAGIPSEDHLDLSNGNGLKEFKRHGEAGSADSMTVKSERSRIQEIIKSSGYELLDIFNMDETGLFYG</sequence>
<dbReference type="AlphaFoldDB" id="A0A0C9UAZ4"/>
<name>A0A0C9UAZ4_SPHS4</name>
<keyword evidence="2" id="KW-1185">Reference proteome</keyword>
<accession>A0A0C9UAZ4</accession>
<reference evidence="1 2" key="1">
    <citation type="submission" date="2014-06" db="EMBL/GenBank/DDBJ databases">
        <title>Evolutionary Origins and Diversification of the Mycorrhizal Mutualists.</title>
        <authorList>
            <consortium name="DOE Joint Genome Institute"/>
            <consortium name="Mycorrhizal Genomics Consortium"/>
            <person name="Kohler A."/>
            <person name="Kuo A."/>
            <person name="Nagy L.G."/>
            <person name="Floudas D."/>
            <person name="Copeland A."/>
            <person name="Barry K.W."/>
            <person name="Cichocki N."/>
            <person name="Veneault-Fourrey C."/>
            <person name="LaButti K."/>
            <person name="Lindquist E.A."/>
            <person name="Lipzen A."/>
            <person name="Lundell T."/>
            <person name="Morin E."/>
            <person name="Murat C."/>
            <person name="Riley R."/>
            <person name="Ohm R."/>
            <person name="Sun H."/>
            <person name="Tunlid A."/>
            <person name="Henrissat B."/>
            <person name="Grigoriev I.V."/>
            <person name="Hibbett D.S."/>
            <person name="Martin F."/>
        </authorList>
    </citation>
    <scope>NUCLEOTIDE SEQUENCE [LARGE SCALE GENOMIC DNA]</scope>
    <source>
        <strain evidence="1 2">SS14</strain>
    </source>
</reference>
<protein>
    <recommendedName>
        <fullName evidence="3">HTH CENPB-type domain-containing protein</fullName>
    </recommendedName>
</protein>
<evidence type="ECO:0000313" key="2">
    <source>
        <dbReference type="Proteomes" id="UP000054279"/>
    </source>
</evidence>
<evidence type="ECO:0008006" key="3">
    <source>
        <dbReference type="Google" id="ProtNLM"/>
    </source>
</evidence>
<dbReference type="OrthoDB" id="2507562at2759"/>
<organism evidence="1 2">
    <name type="scientific">Sphaerobolus stellatus (strain SS14)</name>
    <dbReference type="NCBI Taxonomy" id="990650"/>
    <lineage>
        <taxon>Eukaryota</taxon>
        <taxon>Fungi</taxon>
        <taxon>Dikarya</taxon>
        <taxon>Basidiomycota</taxon>
        <taxon>Agaricomycotina</taxon>
        <taxon>Agaricomycetes</taxon>
        <taxon>Phallomycetidae</taxon>
        <taxon>Geastrales</taxon>
        <taxon>Sphaerobolaceae</taxon>
        <taxon>Sphaerobolus</taxon>
    </lineage>
</organism>